<accession>A0A498SKK7</accession>
<keyword evidence="2" id="KW-1185">Reference proteome</keyword>
<dbReference type="SUPFAM" id="SSF55797">
    <property type="entry name" value="PR-1-like"/>
    <property type="match status" value="1"/>
</dbReference>
<evidence type="ECO:0000313" key="2">
    <source>
        <dbReference type="Proteomes" id="UP000276991"/>
    </source>
</evidence>
<proteinExistence type="predicted"/>
<protein>
    <recommendedName>
        <fullName evidence="3">SCP domain-containing protein</fullName>
    </recommendedName>
</protein>
<name>A0A498SKK7_ACAVI</name>
<dbReference type="OrthoDB" id="5874910at2759"/>
<sequence length="106" mass="12516">MWYLTTIKKLLTSDKLSDLERLSFVDLHNQYRSEVIRRSLTIDLSIVQEWNYRLEEFAQERAEFCKYTPMVESERVGENIFYCMPTAGVSGKKFTCILPCEAHKLL</sequence>
<reference evidence="1 2" key="1">
    <citation type="submission" date="2018-08" db="EMBL/GenBank/DDBJ databases">
        <authorList>
            <person name="Laetsch R D."/>
            <person name="Stevens L."/>
            <person name="Kumar S."/>
            <person name="Blaxter L. M."/>
        </authorList>
    </citation>
    <scope>NUCLEOTIDE SEQUENCE [LARGE SCALE GENOMIC DNA]</scope>
</reference>
<gene>
    <name evidence="1" type="ORF">NAV_LOCUS8954</name>
</gene>
<dbReference type="Proteomes" id="UP000276991">
    <property type="component" value="Unassembled WGS sequence"/>
</dbReference>
<dbReference type="InterPro" id="IPR035940">
    <property type="entry name" value="CAP_sf"/>
</dbReference>
<dbReference type="EMBL" id="UPTC01003134">
    <property type="protein sequence ID" value="VBB34163.1"/>
    <property type="molecule type" value="Genomic_DNA"/>
</dbReference>
<evidence type="ECO:0000313" key="1">
    <source>
        <dbReference type="EMBL" id="VBB34163.1"/>
    </source>
</evidence>
<dbReference type="Gene3D" id="3.40.33.10">
    <property type="entry name" value="CAP"/>
    <property type="match status" value="1"/>
</dbReference>
<dbReference type="AlphaFoldDB" id="A0A498SKK7"/>
<evidence type="ECO:0008006" key="3">
    <source>
        <dbReference type="Google" id="ProtNLM"/>
    </source>
</evidence>
<organism evidence="1 2">
    <name type="scientific">Acanthocheilonema viteae</name>
    <name type="common">Filarial nematode worm</name>
    <name type="synonym">Dipetalonema viteae</name>
    <dbReference type="NCBI Taxonomy" id="6277"/>
    <lineage>
        <taxon>Eukaryota</taxon>
        <taxon>Metazoa</taxon>
        <taxon>Ecdysozoa</taxon>
        <taxon>Nematoda</taxon>
        <taxon>Chromadorea</taxon>
        <taxon>Rhabditida</taxon>
        <taxon>Spirurina</taxon>
        <taxon>Spiruromorpha</taxon>
        <taxon>Filarioidea</taxon>
        <taxon>Onchocercidae</taxon>
        <taxon>Acanthocheilonema</taxon>
    </lineage>
</organism>